<feature type="region of interest" description="Disordered" evidence="1">
    <location>
        <begin position="50"/>
        <end position="69"/>
    </location>
</feature>
<feature type="compositionally biased region" description="Pro residues" evidence="1">
    <location>
        <begin position="320"/>
        <end position="331"/>
    </location>
</feature>
<feature type="region of interest" description="Disordered" evidence="1">
    <location>
        <begin position="146"/>
        <end position="247"/>
    </location>
</feature>
<dbReference type="Pfam" id="PF02120">
    <property type="entry name" value="Flg_hook"/>
    <property type="match status" value="1"/>
</dbReference>
<feature type="compositionally biased region" description="Basic and acidic residues" evidence="1">
    <location>
        <begin position="352"/>
        <end position="361"/>
    </location>
</feature>
<feature type="compositionally biased region" description="Low complexity" evidence="1">
    <location>
        <begin position="235"/>
        <end position="246"/>
    </location>
</feature>
<comment type="caution">
    <text evidence="3">The sequence shown here is derived from an EMBL/GenBank/DDBJ whole genome shotgun (WGS) entry which is preliminary data.</text>
</comment>
<accession>A0ABW9Y4B5</accession>
<feature type="region of interest" description="Disordered" evidence="1">
    <location>
        <begin position="261"/>
        <end position="337"/>
    </location>
</feature>
<dbReference type="Gene3D" id="3.30.750.140">
    <property type="match status" value="1"/>
</dbReference>
<keyword evidence="4" id="KW-1185">Reference proteome</keyword>
<gene>
    <name evidence="3" type="ORF">GU920_07600</name>
</gene>
<evidence type="ECO:0000256" key="1">
    <source>
        <dbReference type="SAM" id="MobiDB-lite"/>
    </source>
</evidence>
<evidence type="ECO:0000313" key="3">
    <source>
        <dbReference type="EMBL" id="NBE07395.1"/>
    </source>
</evidence>
<dbReference type="InterPro" id="IPR021136">
    <property type="entry name" value="Flagellar_hook_control-like_C"/>
</dbReference>
<proteinExistence type="predicted"/>
<protein>
    <recommendedName>
        <fullName evidence="2">Flagellar hook-length control protein-like C-terminal domain-containing protein</fullName>
    </recommendedName>
</protein>
<feature type="compositionally biased region" description="Low complexity" evidence="1">
    <location>
        <begin position="215"/>
        <end position="228"/>
    </location>
</feature>
<feature type="compositionally biased region" description="Low complexity" evidence="1">
    <location>
        <begin position="185"/>
        <end position="197"/>
    </location>
</feature>
<dbReference type="EMBL" id="JAAATW010000001">
    <property type="protein sequence ID" value="NBE07395.1"/>
    <property type="molecule type" value="Genomic_DNA"/>
</dbReference>
<dbReference type="Proteomes" id="UP001517376">
    <property type="component" value="Unassembled WGS sequence"/>
</dbReference>
<organism evidence="3 4">
    <name type="scientific">Paragemmobacter ruber</name>
    <dbReference type="NCBI Taxonomy" id="1985673"/>
    <lineage>
        <taxon>Bacteria</taxon>
        <taxon>Pseudomonadati</taxon>
        <taxon>Pseudomonadota</taxon>
        <taxon>Alphaproteobacteria</taxon>
        <taxon>Rhodobacterales</taxon>
        <taxon>Paracoccaceae</taxon>
        <taxon>Paragemmobacter</taxon>
    </lineage>
</organism>
<dbReference type="RefSeq" id="WP_161766311.1">
    <property type="nucleotide sequence ID" value="NZ_JAAATW010000001.1"/>
</dbReference>
<dbReference type="InterPro" id="IPR038610">
    <property type="entry name" value="FliK-like_C_sf"/>
</dbReference>
<evidence type="ECO:0000313" key="4">
    <source>
        <dbReference type="Proteomes" id="UP001517376"/>
    </source>
</evidence>
<sequence length="618" mass="63321">MIIPTILVPLGDLGFAARSFAGKTGIENGSNQAEFDPALLLDASSLPQRSDMAAVEQPTQSDKADAPSPTDLLLQMSASPDQGRMVQQIAAPSRVVGEVPLSAPASPEPSGPDATPVIRRVTPTLHPADSIVPLATSGVAEIIAPPVADMPPTRGEPATTAADPLSQPVGIIPAPDRPAMPRPAPVVAWPAAPLDPARPAQPRPEGRPPSGTAAPPSVTLPLPTVTPLSGPPAPLAAAPQPDARPASTIDLSAGTAFLQPLLGSVPRPDTDAPMMPVGQKRVEHSRKSDSSADGSAPPPLPFVSRREPSPTPATVATPILIPPAAPVPTSAPPITDRLPEAPTVVTAALLRPVRDGKREQDIAAPSAPSPLPTASVQQEPVTLPAAITAEGRIDRQTPAVPFDSRTAALPGDNLQPPQSPASALRLEPNMAENAEIAPVSGPVLSAVLLAIPDGPAEPVPLPPPVVTAIVDHVTQQPSPRLTAPLLPLIVETATAAQDGPVTVTLRPLELGTLRFEVSSRDQGIHLHLSVDQPATLDLLRRHSDLILQDLRQAGFVGVTLSYADGGASGQSSFGDTGREQAQHGQCPSAIAPQGPVPPIETASNTPPAVGAGTLNLRL</sequence>
<feature type="region of interest" description="Disordered" evidence="1">
    <location>
        <begin position="351"/>
        <end position="422"/>
    </location>
</feature>
<evidence type="ECO:0000259" key="2">
    <source>
        <dbReference type="Pfam" id="PF02120"/>
    </source>
</evidence>
<reference evidence="4" key="1">
    <citation type="submission" date="2020-01" db="EMBL/GenBank/DDBJ databases">
        <title>Sphingomonas sp. strain CSW-10.</title>
        <authorList>
            <person name="Chen W.-M."/>
        </authorList>
    </citation>
    <scope>NUCLEOTIDE SEQUENCE [LARGE SCALE GENOMIC DNA]</scope>
    <source>
        <strain evidence="4">CCP-1</strain>
    </source>
</reference>
<feature type="compositionally biased region" description="Pro residues" evidence="1">
    <location>
        <begin position="175"/>
        <end position="184"/>
    </location>
</feature>
<feature type="domain" description="Flagellar hook-length control protein-like C-terminal" evidence="2">
    <location>
        <begin position="501"/>
        <end position="570"/>
    </location>
</feature>
<feature type="region of interest" description="Disordered" evidence="1">
    <location>
        <begin position="568"/>
        <end position="618"/>
    </location>
</feature>
<dbReference type="CDD" id="cd17470">
    <property type="entry name" value="T3SS_Flik_C"/>
    <property type="match status" value="1"/>
</dbReference>
<name>A0ABW9Y4B5_9RHOB</name>
<feature type="compositionally biased region" description="Basic and acidic residues" evidence="1">
    <location>
        <begin position="280"/>
        <end position="290"/>
    </location>
</feature>